<dbReference type="EMBL" id="WTXG01000032">
    <property type="protein sequence ID" value="KAI0297868.1"/>
    <property type="molecule type" value="Genomic_DNA"/>
</dbReference>
<accession>A0AAD4M336</accession>
<sequence>MCVAALPPSGHAGCGVTEGHYSKQNLWIRGPFVTVTCTHVFISVELSLFHGRWYPPVVLSRAPTHPLNVLITTTYGSVHALHLSPSFENRKVYTKCCRYKITPKKKKTFRSHIVSTHAMSYRYVHPAMVKKKQIRSLLSSSSAMSYGSRECKKSYVSATR</sequence>
<organism evidence="1 2">
    <name type="scientific">Multifurca ochricompacta</name>
    <dbReference type="NCBI Taxonomy" id="376703"/>
    <lineage>
        <taxon>Eukaryota</taxon>
        <taxon>Fungi</taxon>
        <taxon>Dikarya</taxon>
        <taxon>Basidiomycota</taxon>
        <taxon>Agaricomycotina</taxon>
        <taxon>Agaricomycetes</taxon>
        <taxon>Russulales</taxon>
        <taxon>Russulaceae</taxon>
        <taxon>Multifurca</taxon>
    </lineage>
</organism>
<name>A0AAD4M336_9AGAM</name>
<gene>
    <name evidence="1" type="ORF">B0F90DRAFT_849623</name>
</gene>
<keyword evidence="2" id="KW-1185">Reference proteome</keyword>
<dbReference type="AlphaFoldDB" id="A0AAD4M336"/>
<protein>
    <submittedName>
        <fullName evidence="1">Uncharacterized protein</fullName>
    </submittedName>
</protein>
<proteinExistence type="predicted"/>
<comment type="caution">
    <text evidence="1">The sequence shown here is derived from an EMBL/GenBank/DDBJ whole genome shotgun (WGS) entry which is preliminary data.</text>
</comment>
<reference evidence="1" key="1">
    <citation type="journal article" date="2022" name="New Phytol.">
        <title>Evolutionary transition to the ectomycorrhizal habit in the genomes of a hyperdiverse lineage of mushroom-forming fungi.</title>
        <authorList>
            <person name="Looney B."/>
            <person name="Miyauchi S."/>
            <person name="Morin E."/>
            <person name="Drula E."/>
            <person name="Courty P.E."/>
            <person name="Kohler A."/>
            <person name="Kuo A."/>
            <person name="LaButti K."/>
            <person name="Pangilinan J."/>
            <person name="Lipzen A."/>
            <person name="Riley R."/>
            <person name="Andreopoulos W."/>
            <person name="He G."/>
            <person name="Johnson J."/>
            <person name="Nolan M."/>
            <person name="Tritt A."/>
            <person name="Barry K.W."/>
            <person name="Grigoriev I.V."/>
            <person name="Nagy L.G."/>
            <person name="Hibbett D."/>
            <person name="Henrissat B."/>
            <person name="Matheny P.B."/>
            <person name="Labbe J."/>
            <person name="Martin F.M."/>
        </authorList>
    </citation>
    <scope>NUCLEOTIDE SEQUENCE</scope>
    <source>
        <strain evidence="1">BPL690</strain>
    </source>
</reference>
<dbReference type="Proteomes" id="UP001203297">
    <property type="component" value="Unassembled WGS sequence"/>
</dbReference>
<evidence type="ECO:0000313" key="1">
    <source>
        <dbReference type="EMBL" id="KAI0297868.1"/>
    </source>
</evidence>
<evidence type="ECO:0000313" key="2">
    <source>
        <dbReference type="Proteomes" id="UP001203297"/>
    </source>
</evidence>